<protein>
    <submittedName>
        <fullName evidence="6">IclR family transcriptional regulator</fullName>
    </submittedName>
</protein>
<dbReference type="AlphaFoldDB" id="A0A0X3TLF9"/>
<dbReference type="GO" id="GO:0003700">
    <property type="term" value="F:DNA-binding transcription factor activity"/>
    <property type="evidence" value="ECO:0007669"/>
    <property type="project" value="TreeGrafter"/>
</dbReference>
<feature type="domain" description="IclR-ED" evidence="5">
    <location>
        <begin position="64"/>
        <end position="245"/>
    </location>
</feature>
<evidence type="ECO:0000256" key="2">
    <source>
        <dbReference type="ARBA" id="ARBA00023125"/>
    </source>
</evidence>
<dbReference type="OrthoDB" id="6811967at2"/>
<dbReference type="PROSITE" id="PS51077">
    <property type="entry name" value="HTH_ICLR"/>
    <property type="match status" value="1"/>
</dbReference>
<dbReference type="SUPFAM" id="SSF46785">
    <property type="entry name" value="Winged helix' DNA-binding domain"/>
    <property type="match status" value="1"/>
</dbReference>
<evidence type="ECO:0000256" key="1">
    <source>
        <dbReference type="ARBA" id="ARBA00023015"/>
    </source>
</evidence>
<dbReference type="InterPro" id="IPR029016">
    <property type="entry name" value="GAF-like_dom_sf"/>
</dbReference>
<evidence type="ECO:0000313" key="6">
    <source>
        <dbReference type="EMBL" id="KUJ76499.1"/>
    </source>
</evidence>
<dbReference type="GO" id="GO:0045892">
    <property type="term" value="P:negative regulation of DNA-templated transcription"/>
    <property type="evidence" value="ECO:0007669"/>
    <property type="project" value="TreeGrafter"/>
</dbReference>
<name>A0A0X3TLF9_9RHOB</name>
<dbReference type="GO" id="GO:0003677">
    <property type="term" value="F:DNA binding"/>
    <property type="evidence" value="ECO:0007669"/>
    <property type="project" value="UniProtKB-KW"/>
</dbReference>
<dbReference type="SUPFAM" id="SSF55781">
    <property type="entry name" value="GAF domain-like"/>
    <property type="match status" value="1"/>
</dbReference>
<dbReference type="RefSeq" id="WP_068348408.1">
    <property type="nucleotide sequence ID" value="NZ_LQBQ01000035.1"/>
</dbReference>
<comment type="caution">
    <text evidence="6">The sequence shown here is derived from an EMBL/GenBank/DDBJ whole genome shotgun (WGS) entry which is preliminary data.</text>
</comment>
<gene>
    <name evidence="6" type="ORF">AVO45_11970</name>
</gene>
<dbReference type="Pfam" id="PF01614">
    <property type="entry name" value="IclR_C"/>
    <property type="match status" value="1"/>
</dbReference>
<dbReference type="Gene3D" id="1.10.10.10">
    <property type="entry name" value="Winged helix-like DNA-binding domain superfamily/Winged helix DNA-binding domain"/>
    <property type="match status" value="1"/>
</dbReference>
<dbReference type="EMBL" id="LQBQ01000035">
    <property type="protein sequence ID" value="KUJ76499.1"/>
    <property type="molecule type" value="Genomic_DNA"/>
</dbReference>
<dbReference type="PANTHER" id="PTHR30136:SF24">
    <property type="entry name" value="HTH-TYPE TRANSCRIPTIONAL REPRESSOR ALLR"/>
    <property type="match status" value="1"/>
</dbReference>
<evidence type="ECO:0000259" key="4">
    <source>
        <dbReference type="PROSITE" id="PS51077"/>
    </source>
</evidence>
<dbReference type="PROSITE" id="PS51078">
    <property type="entry name" value="ICLR_ED"/>
    <property type="match status" value="1"/>
</dbReference>
<dbReference type="InterPro" id="IPR014757">
    <property type="entry name" value="Tscrpt_reg_IclR_C"/>
</dbReference>
<keyword evidence="2" id="KW-0238">DNA-binding</keyword>
<evidence type="ECO:0000259" key="5">
    <source>
        <dbReference type="PROSITE" id="PS51078"/>
    </source>
</evidence>
<dbReference type="Proteomes" id="UP000053791">
    <property type="component" value="Unassembled WGS sequence"/>
</dbReference>
<dbReference type="SMART" id="SM00346">
    <property type="entry name" value="HTH_ICLR"/>
    <property type="match status" value="1"/>
</dbReference>
<reference evidence="6 7" key="1">
    <citation type="submission" date="2015-12" db="EMBL/GenBank/DDBJ databases">
        <authorList>
            <person name="Shamseldin A."/>
            <person name="Moawad H."/>
            <person name="Abd El-Rahim W.M."/>
            <person name="Sadowsky M.J."/>
        </authorList>
    </citation>
    <scope>NUCLEOTIDE SEQUENCE [LARGE SCALE GENOMIC DNA]</scope>
    <source>
        <strain evidence="6 7">ZGT118</strain>
    </source>
</reference>
<dbReference type="InterPro" id="IPR036388">
    <property type="entry name" value="WH-like_DNA-bd_sf"/>
</dbReference>
<keyword evidence="1" id="KW-0805">Transcription regulation</keyword>
<dbReference type="InterPro" id="IPR036390">
    <property type="entry name" value="WH_DNA-bd_sf"/>
</dbReference>
<dbReference type="PANTHER" id="PTHR30136">
    <property type="entry name" value="HELIX-TURN-HELIX TRANSCRIPTIONAL REGULATOR, ICLR FAMILY"/>
    <property type="match status" value="1"/>
</dbReference>
<keyword evidence="7" id="KW-1185">Reference proteome</keyword>
<evidence type="ECO:0000256" key="3">
    <source>
        <dbReference type="ARBA" id="ARBA00023163"/>
    </source>
</evidence>
<sequence length="269" mass="28442">MSVVEKAIGLLNHFSTARPEIGLSEFCRLARRDKATTYRHLTALEAVGLVEQNPTTRAYRIGPAALRLAELREATVPRRDGVLQPLATLADRTGESAHVSVLSGSSLHSLAVHESTRHSTRVVIDVAILPLHATASGISAVAFGAPELRDAALANMNRFTDFTPTTPEALDAAVAEARRTGISTSDSGFEAGVHGMAAPIYDQSGALAGAVAVASVATRMTAEQEFTNRTALVEAARQITRNWGGTVPAVVEAAWADTLTPMPREDAAR</sequence>
<proteinExistence type="predicted"/>
<dbReference type="Pfam" id="PF09339">
    <property type="entry name" value="HTH_IclR"/>
    <property type="match status" value="1"/>
</dbReference>
<dbReference type="InterPro" id="IPR050707">
    <property type="entry name" value="HTH_MetabolicPath_Reg"/>
</dbReference>
<organism evidence="6 7">
    <name type="scientific">Ruegeria marisrubri</name>
    <dbReference type="NCBI Taxonomy" id="1685379"/>
    <lineage>
        <taxon>Bacteria</taxon>
        <taxon>Pseudomonadati</taxon>
        <taxon>Pseudomonadota</taxon>
        <taxon>Alphaproteobacteria</taxon>
        <taxon>Rhodobacterales</taxon>
        <taxon>Roseobacteraceae</taxon>
        <taxon>Ruegeria</taxon>
    </lineage>
</organism>
<accession>A0A0X3TLF9</accession>
<evidence type="ECO:0000313" key="7">
    <source>
        <dbReference type="Proteomes" id="UP000053791"/>
    </source>
</evidence>
<dbReference type="STRING" id="1685379.AVO45_11970"/>
<keyword evidence="3" id="KW-0804">Transcription</keyword>
<dbReference type="Gene3D" id="3.30.450.40">
    <property type="match status" value="1"/>
</dbReference>
<feature type="domain" description="HTH iclR-type" evidence="4">
    <location>
        <begin position="1"/>
        <end position="63"/>
    </location>
</feature>
<dbReference type="InterPro" id="IPR005471">
    <property type="entry name" value="Tscrpt_reg_IclR_N"/>
</dbReference>